<evidence type="ECO:0000313" key="1">
    <source>
        <dbReference type="EMBL" id="KAG5170474.1"/>
    </source>
</evidence>
<name>A0A8H7Y3W4_PSICU</name>
<gene>
    <name evidence="1" type="ORF">JR316_004863</name>
</gene>
<dbReference type="EMBL" id="JAFIQS010000004">
    <property type="protein sequence ID" value="KAG5170474.1"/>
    <property type="molecule type" value="Genomic_DNA"/>
</dbReference>
<dbReference type="OrthoDB" id="432412at2759"/>
<sequence length="155" mass="17288">MSIPGRKWKYIDDDGLVAGTMLSLSSFPLADAAAFGVSINISNPLKLRRLKRFAVKAQVDGFVKTGKPGVLVFDGPKESIKAFLELTKGLRYLDFRHVDTKPIKNERLLPNGDGSSGLQEVADMNELVNRLDRIGEKEWFREQMGMSKGTYLLVE</sequence>
<protein>
    <submittedName>
        <fullName evidence="1">Uncharacterized protein</fullName>
    </submittedName>
</protein>
<accession>A0A8H7Y3W4</accession>
<dbReference type="AlphaFoldDB" id="A0A8H7Y3W4"/>
<comment type="caution">
    <text evidence="1">The sequence shown here is derived from an EMBL/GenBank/DDBJ whole genome shotgun (WGS) entry which is preliminary data.</text>
</comment>
<organism evidence="1">
    <name type="scientific">Psilocybe cubensis</name>
    <name type="common">Psychedelic mushroom</name>
    <name type="synonym">Stropharia cubensis</name>
    <dbReference type="NCBI Taxonomy" id="181762"/>
    <lineage>
        <taxon>Eukaryota</taxon>
        <taxon>Fungi</taxon>
        <taxon>Dikarya</taxon>
        <taxon>Basidiomycota</taxon>
        <taxon>Agaricomycotina</taxon>
        <taxon>Agaricomycetes</taxon>
        <taxon>Agaricomycetidae</taxon>
        <taxon>Agaricales</taxon>
        <taxon>Agaricineae</taxon>
        <taxon>Strophariaceae</taxon>
        <taxon>Psilocybe</taxon>
    </lineage>
</organism>
<reference evidence="1" key="1">
    <citation type="submission" date="2021-02" db="EMBL/GenBank/DDBJ databases">
        <title>Psilocybe cubensis genome.</title>
        <authorList>
            <person name="Mckernan K.J."/>
            <person name="Crawford S."/>
            <person name="Trippe A."/>
            <person name="Kane L.T."/>
            <person name="Mclaughlin S."/>
        </authorList>
    </citation>
    <scope>NUCLEOTIDE SEQUENCE [LARGE SCALE GENOMIC DNA]</scope>
    <source>
        <strain evidence="1">MGC-MH-2018</strain>
    </source>
</reference>
<proteinExistence type="predicted"/>